<feature type="region of interest" description="Disordered" evidence="6">
    <location>
        <begin position="448"/>
        <end position="467"/>
    </location>
</feature>
<dbReference type="Gene3D" id="2.10.70.10">
    <property type="entry name" value="Complement Module, domain 1"/>
    <property type="match status" value="1"/>
</dbReference>
<dbReference type="GO" id="GO:0007155">
    <property type="term" value="P:cell adhesion"/>
    <property type="evidence" value="ECO:0007669"/>
    <property type="project" value="InterPro"/>
</dbReference>
<dbReference type="SUPFAM" id="SSF103647">
    <property type="entry name" value="TSP type-3 repeat"/>
    <property type="match status" value="3"/>
</dbReference>
<feature type="region of interest" description="Disordered" evidence="6">
    <location>
        <begin position="501"/>
        <end position="533"/>
    </location>
</feature>
<evidence type="ECO:0000256" key="4">
    <source>
        <dbReference type="ARBA" id="ARBA00023157"/>
    </source>
</evidence>
<keyword evidence="4" id="KW-1015">Disulfide bond</keyword>
<gene>
    <name evidence="10" type="ORF">PMEA_00003676</name>
</gene>
<keyword evidence="7" id="KW-0472">Membrane</keyword>
<accession>A0AAU9WH55</accession>
<reference evidence="10 11" key="1">
    <citation type="submission" date="2022-05" db="EMBL/GenBank/DDBJ databases">
        <authorList>
            <consortium name="Genoscope - CEA"/>
            <person name="William W."/>
        </authorList>
    </citation>
    <scope>NUCLEOTIDE SEQUENCE [LARGE SCALE GENOMIC DNA]</scope>
</reference>
<dbReference type="PANTHER" id="PTHR10199:SF100">
    <property type="entry name" value="THROMBOSPONDIN, ISOFORM A"/>
    <property type="match status" value="1"/>
</dbReference>
<dbReference type="AlphaFoldDB" id="A0AAU9WH55"/>
<dbReference type="PROSITE" id="PS01186">
    <property type="entry name" value="EGF_2"/>
    <property type="match status" value="1"/>
</dbReference>
<name>A0AAU9WH55_9CNID</name>
<dbReference type="GO" id="GO:0005509">
    <property type="term" value="F:calcium ion binding"/>
    <property type="evidence" value="ECO:0007669"/>
    <property type="project" value="InterPro"/>
</dbReference>
<dbReference type="InterPro" id="IPR000436">
    <property type="entry name" value="Sushi_SCR_CCP_dom"/>
</dbReference>
<dbReference type="InterPro" id="IPR013320">
    <property type="entry name" value="ConA-like_dom_sf"/>
</dbReference>
<dbReference type="GO" id="GO:0005576">
    <property type="term" value="C:extracellular region"/>
    <property type="evidence" value="ECO:0007669"/>
    <property type="project" value="InterPro"/>
</dbReference>
<evidence type="ECO:0000259" key="8">
    <source>
        <dbReference type="PROSITE" id="PS50923"/>
    </source>
</evidence>
<dbReference type="InterPro" id="IPR035976">
    <property type="entry name" value="Sushi/SCR/CCP_sf"/>
</dbReference>
<evidence type="ECO:0000256" key="5">
    <source>
        <dbReference type="PROSITE-ProRule" id="PRU00302"/>
    </source>
</evidence>
<dbReference type="Pfam" id="PF05735">
    <property type="entry name" value="TSP_C"/>
    <property type="match status" value="1"/>
</dbReference>
<proteinExistence type="predicted"/>
<dbReference type="FunFam" id="4.10.1080.10:FF:000001">
    <property type="entry name" value="Thrombospondin 3"/>
    <property type="match status" value="1"/>
</dbReference>
<sequence length="879" mass="96396">MEKHRRNKVGVVSADSQGGVQLAMAEADTTRKEAFTKSASQQNLLPVDEEDSAHDKAVDMKRRRRLIFILLIATITTVLLVLAATIPFLLASKSSDSEQSGDSSTGKATGNELKCEPFSHTLEDGHVVCNGETIGSKCWTVCIEGFEKENELIGSFECQESAEWSGERTRCVQKDCGSRNQVVPYYASQNCTGTKYRDICTVHCLEGYKKENLSRGIYSCEGNGEWSGEDTNCLPKDCGVPLHQEPFVELLNCTGTKYKDTCDVSCDKEFNQTISYVQCGSDGYWTSLIGACIISDICTICNKVNGSCVQQPNNLQSQCLCNLGFAGNGKYCEQDSDLDGFPDVQLPCQSLDCKIDNCPFIPNSGQENNDADDLGDVCDIDDDNDNITDTMDNCQFKANSNQEDKDGDGLGDLCDNCIDVPNLDQKDSDGDGTGDACESRDLDNNGIKNGDNCPLVPNPKQEDTDGDTVGDTCDNCINVYNIDQNDTDQDLIGDACEDMSDADQDGISDGIDNCKDVPNGDQLDSDNDELGDDCDKDKDGDGVLNIDDNCPIMPNENQADSDGDNIGDACVVDTDGDSIPDSQDDYPVNKFLNKTDFSVYQEVILDGVGNVQKPPKWMVYDNGREIVQTVNGNPGLLISFTKFGHVDYRGTFFISDTKDDDIAGIVFGYQSNRHFYVCSWKKVTQSYNLKENLTYPRSVARQGINLMVVDSSTGPGENLRDALWETGNTMNQTHLLWYDNGPKWAAGVAYRWRILHDPDSGRIRVRWYRGGKLLADSGNIINKRYNGGRLGMYVFSQEGVHYSKLYARSPKISDFSISFNGSGGNVDLGGISDLLGGSGSITVAAWIWILGPNGKVICDLPPINFGSMHLIWGFHTVIR</sequence>
<dbReference type="InterPro" id="IPR028974">
    <property type="entry name" value="TSP_type-3_rpt"/>
</dbReference>
<keyword evidence="7" id="KW-0812">Transmembrane</keyword>
<dbReference type="Proteomes" id="UP001159428">
    <property type="component" value="Unassembled WGS sequence"/>
</dbReference>
<dbReference type="Gene3D" id="4.10.1080.10">
    <property type="entry name" value="TSP type-3 repeat"/>
    <property type="match status" value="2"/>
</dbReference>
<evidence type="ECO:0008006" key="12">
    <source>
        <dbReference type="Google" id="ProtNLM"/>
    </source>
</evidence>
<keyword evidence="2" id="KW-0732">Signal</keyword>
<dbReference type="Pfam" id="PF00084">
    <property type="entry name" value="Sushi"/>
    <property type="match status" value="1"/>
</dbReference>
<dbReference type="FunFam" id="2.60.120.200:FF:000002">
    <property type="entry name" value="Thrombospondin 3"/>
    <property type="match status" value="1"/>
</dbReference>
<evidence type="ECO:0000313" key="10">
    <source>
        <dbReference type="EMBL" id="CAH3110439.1"/>
    </source>
</evidence>
<evidence type="ECO:0000313" key="11">
    <source>
        <dbReference type="Proteomes" id="UP001159428"/>
    </source>
</evidence>
<keyword evidence="1" id="KW-0245">EGF-like domain</keyword>
<feature type="domain" description="Sushi" evidence="8">
    <location>
        <begin position="174"/>
        <end position="235"/>
    </location>
</feature>
<evidence type="ECO:0000256" key="6">
    <source>
        <dbReference type="SAM" id="MobiDB-lite"/>
    </source>
</evidence>
<dbReference type="SUPFAM" id="SSF49899">
    <property type="entry name" value="Concanavalin A-like lectins/glucanases"/>
    <property type="match status" value="1"/>
</dbReference>
<evidence type="ECO:0000256" key="2">
    <source>
        <dbReference type="ARBA" id="ARBA00022729"/>
    </source>
</evidence>
<dbReference type="SMART" id="SM00032">
    <property type="entry name" value="CCP"/>
    <property type="match status" value="3"/>
</dbReference>
<comment type="caution">
    <text evidence="5">Lacks conserved residue(s) required for the propagation of feature annotation.</text>
</comment>
<feature type="compositionally biased region" description="Acidic residues" evidence="6">
    <location>
        <begin position="523"/>
        <end position="532"/>
    </location>
</feature>
<keyword evidence="11" id="KW-1185">Reference proteome</keyword>
<keyword evidence="7" id="KW-1133">Transmembrane helix</keyword>
<evidence type="ECO:0000256" key="7">
    <source>
        <dbReference type="SAM" id="Phobius"/>
    </source>
</evidence>
<dbReference type="InterPro" id="IPR000742">
    <property type="entry name" value="EGF"/>
</dbReference>
<feature type="transmembrane region" description="Helical" evidence="7">
    <location>
        <begin position="66"/>
        <end position="90"/>
    </location>
</feature>
<evidence type="ECO:0000256" key="3">
    <source>
        <dbReference type="ARBA" id="ARBA00022837"/>
    </source>
</evidence>
<dbReference type="SUPFAM" id="SSF57535">
    <property type="entry name" value="Complement control module/SCR domain"/>
    <property type="match status" value="2"/>
</dbReference>
<comment type="caution">
    <text evidence="10">The sequence shown here is derived from an EMBL/GenBank/DDBJ whole genome shotgun (WGS) entry which is preliminary data.</text>
</comment>
<evidence type="ECO:0000259" key="9">
    <source>
        <dbReference type="PROSITE" id="PS51236"/>
    </source>
</evidence>
<evidence type="ECO:0000256" key="1">
    <source>
        <dbReference type="ARBA" id="ARBA00022536"/>
    </source>
</evidence>
<dbReference type="PANTHER" id="PTHR10199">
    <property type="entry name" value="THROMBOSPONDIN"/>
    <property type="match status" value="1"/>
</dbReference>
<dbReference type="EMBL" id="CALNXJ010000012">
    <property type="protein sequence ID" value="CAH3110439.1"/>
    <property type="molecule type" value="Genomic_DNA"/>
</dbReference>
<dbReference type="InterPro" id="IPR008859">
    <property type="entry name" value="Thrombospondin_C"/>
</dbReference>
<dbReference type="PROSITE" id="PS51236">
    <property type="entry name" value="TSP_CTER"/>
    <property type="match status" value="1"/>
</dbReference>
<dbReference type="PROSITE" id="PS50923">
    <property type="entry name" value="SUSHI"/>
    <property type="match status" value="1"/>
</dbReference>
<organism evidence="10 11">
    <name type="scientific">Pocillopora meandrina</name>
    <dbReference type="NCBI Taxonomy" id="46732"/>
    <lineage>
        <taxon>Eukaryota</taxon>
        <taxon>Metazoa</taxon>
        <taxon>Cnidaria</taxon>
        <taxon>Anthozoa</taxon>
        <taxon>Hexacorallia</taxon>
        <taxon>Scleractinia</taxon>
        <taxon>Astrocoeniina</taxon>
        <taxon>Pocilloporidae</taxon>
        <taxon>Pocillopora</taxon>
    </lineage>
</organism>
<keyword evidence="5" id="KW-0768">Sushi</keyword>
<keyword evidence="3" id="KW-0106">Calcium</keyword>
<protein>
    <recommendedName>
        <fullName evidence="12">Thrombospondin</fullName>
    </recommendedName>
</protein>
<feature type="domain" description="TSP C-terminal" evidence="9">
    <location>
        <begin position="598"/>
        <end position="814"/>
    </location>
</feature>
<dbReference type="InterPro" id="IPR003367">
    <property type="entry name" value="Thrombospondin_3-like_rpt"/>
</dbReference>
<dbReference type="Pfam" id="PF02412">
    <property type="entry name" value="TSP_3"/>
    <property type="match status" value="5"/>
</dbReference>
<dbReference type="Gene3D" id="2.60.120.200">
    <property type="match status" value="1"/>
</dbReference>